<dbReference type="GeneID" id="54457890"/>
<dbReference type="OrthoDB" id="3553147at2759"/>
<accession>A0A6A6YCF2</accession>
<evidence type="ECO:0000313" key="4">
    <source>
        <dbReference type="RefSeq" id="XP_033573222.1"/>
    </source>
</evidence>
<organism evidence="2">
    <name type="scientific">Mytilinidion resinicola</name>
    <dbReference type="NCBI Taxonomy" id="574789"/>
    <lineage>
        <taxon>Eukaryota</taxon>
        <taxon>Fungi</taxon>
        <taxon>Dikarya</taxon>
        <taxon>Ascomycota</taxon>
        <taxon>Pezizomycotina</taxon>
        <taxon>Dothideomycetes</taxon>
        <taxon>Pleosporomycetidae</taxon>
        <taxon>Mytilinidiales</taxon>
        <taxon>Mytilinidiaceae</taxon>
        <taxon>Mytilinidion</taxon>
    </lineage>
</organism>
<reference evidence="4" key="3">
    <citation type="submission" date="2025-04" db="UniProtKB">
        <authorList>
            <consortium name="RefSeq"/>
        </authorList>
    </citation>
    <scope>IDENTIFICATION</scope>
    <source>
        <strain evidence="4">CBS 304.34</strain>
    </source>
</reference>
<evidence type="ECO:0000313" key="3">
    <source>
        <dbReference type="Proteomes" id="UP000504636"/>
    </source>
</evidence>
<dbReference type="PANTHER" id="PTHR24148:SF73">
    <property type="entry name" value="HET DOMAIN PROTEIN (AFU_ORTHOLOGUE AFUA_8G01020)"/>
    <property type="match status" value="1"/>
</dbReference>
<reference evidence="4" key="2">
    <citation type="submission" date="2020-04" db="EMBL/GenBank/DDBJ databases">
        <authorList>
            <consortium name="NCBI Genome Project"/>
        </authorList>
    </citation>
    <scope>NUCLEOTIDE SEQUENCE</scope>
    <source>
        <strain evidence="4">CBS 304.34</strain>
    </source>
</reference>
<dbReference type="Pfam" id="PF06985">
    <property type="entry name" value="HET"/>
    <property type="match status" value="1"/>
</dbReference>
<keyword evidence="3" id="KW-1185">Reference proteome</keyword>
<evidence type="ECO:0000259" key="1">
    <source>
        <dbReference type="Pfam" id="PF06985"/>
    </source>
</evidence>
<dbReference type="Pfam" id="PF26639">
    <property type="entry name" value="Het-6_barrel"/>
    <property type="match status" value="1"/>
</dbReference>
<protein>
    <recommendedName>
        <fullName evidence="1">Heterokaryon incompatibility domain-containing protein</fullName>
    </recommendedName>
</protein>
<gene>
    <name evidence="2 4" type="ORF">BDZ99DRAFT_422669</name>
</gene>
<dbReference type="EMBL" id="MU003707">
    <property type="protein sequence ID" value="KAF2806258.1"/>
    <property type="molecule type" value="Genomic_DNA"/>
</dbReference>
<evidence type="ECO:0000313" key="2">
    <source>
        <dbReference type="EMBL" id="KAF2806258.1"/>
    </source>
</evidence>
<dbReference type="InterPro" id="IPR052895">
    <property type="entry name" value="HetReg/Transcr_Mod"/>
</dbReference>
<name>A0A6A6YCF2_9PEZI</name>
<sequence length="494" mass="55544">MGQIYERAMSTVAWVGREDEDISAMMLDLPNMLQKAREFVGNPASKVVTSGFPVSRPPGWLGLYKLFLRPWFRRLWVVQEAVLSRAVLLVCGESVVNADSLLPLIDEQGLYTSQVLVQMNRPLMPPKDLWKGLGCFRLVCTLRKPRLEGTFVPQGLPELTSMTEDFLAFDPRDRVYSLLGITNSFWRDLVSVSYQIPTETLYIDLATLWLANRPHLLTLNQASSRPPMPDLPTWCPNFNEVPVPVRLGIVYKTAGYSAGVPERRDDWIHWQWSQLQDEEHYTSSSSLAPEPRIVSTRLPVKGFLIGYAESVVPPGWLVSYDNNPDRKMIAASLKWEKECLRISQSVYNQLNSIPIGHARTLVANKTLASPPHRRYTGDIVGGYEETIERFSNQDLEDNDLSETILEYMPSLQIACLGRAFFSTSSGSVGIGPGDLKVGDMICIFDGGVTPFIIRPKSDDPNLYEFFGEAYVDGIMYGEALETEEAKNVTTFTLV</sequence>
<dbReference type="PANTHER" id="PTHR24148">
    <property type="entry name" value="ANKYRIN REPEAT DOMAIN-CONTAINING PROTEIN 39 HOMOLOG-RELATED"/>
    <property type="match status" value="1"/>
</dbReference>
<dbReference type="AlphaFoldDB" id="A0A6A6YCF2"/>
<feature type="domain" description="Heterokaryon incompatibility" evidence="1">
    <location>
        <begin position="1"/>
        <end position="80"/>
    </location>
</feature>
<proteinExistence type="predicted"/>
<reference evidence="2 4" key="1">
    <citation type="journal article" date="2020" name="Stud. Mycol.">
        <title>101 Dothideomycetes genomes: a test case for predicting lifestyles and emergence of pathogens.</title>
        <authorList>
            <person name="Haridas S."/>
            <person name="Albert R."/>
            <person name="Binder M."/>
            <person name="Bloem J."/>
            <person name="Labutti K."/>
            <person name="Salamov A."/>
            <person name="Andreopoulos B."/>
            <person name="Baker S."/>
            <person name="Barry K."/>
            <person name="Bills G."/>
            <person name="Bluhm B."/>
            <person name="Cannon C."/>
            <person name="Castanera R."/>
            <person name="Culley D."/>
            <person name="Daum C."/>
            <person name="Ezra D."/>
            <person name="Gonzalez J."/>
            <person name="Henrissat B."/>
            <person name="Kuo A."/>
            <person name="Liang C."/>
            <person name="Lipzen A."/>
            <person name="Lutzoni F."/>
            <person name="Magnuson J."/>
            <person name="Mondo S."/>
            <person name="Nolan M."/>
            <person name="Ohm R."/>
            <person name="Pangilinan J."/>
            <person name="Park H.-J."/>
            <person name="Ramirez L."/>
            <person name="Alfaro M."/>
            <person name="Sun H."/>
            <person name="Tritt A."/>
            <person name="Yoshinaga Y."/>
            <person name="Zwiers L.-H."/>
            <person name="Turgeon B."/>
            <person name="Goodwin S."/>
            <person name="Spatafora J."/>
            <person name="Crous P."/>
            <person name="Grigoriev I."/>
        </authorList>
    </citation>
    <scope>NUCLEOTIDE SEQUENCE</scope>
    <source>
        <strain evidence="2 4">CBS 304.34</strain>
    </source>
</reference>
<dbReference type="RefSeq" id="XP_033573222.1">
    <property type="nucleotide sequence ID" value="XM_033716997.1"/>
</dbReference>
<dbReference type="Proteomes" id="UP000504636">
    <property type="component" value="Unplaced"/>
</dbReference>
<dbReference type="InterPro" id="IPR010730">
    <property type="entry name" value="HET"/>
</dbReference>